<dbReference type="PATRIC" id="fig|1242966.3.peg.425"/>
<protein>
    <submittedName>
        <fullName evidence="1">Uncharacterized protein</fullName>
    </submittedName>
</protein>
<evidence type="ECO:0000313" key="1">
    <source>
        <dbReference type="EMBL" id="ERJ23557.1"/>
    </source>
</evidence>
<dbReference type="Proteomes" id="UP000016636">
    <property type="component" value="Unassembled WGS sequence"/>
</dbReference>
<proteinExistence type="predicted"/>
<dbReference type="EMBL" id="ANNE01000003">
    <property type="protein sequence ID" value="ERJ23557.1"/>
    <property type="molecule type" value="Genomic_DNA"/>
</dbReference>
<sequence>MRFYPKRYKNSLCQKLLNKYKIYSQNEKDKGLSKTLIFLARG</sequence>
<organism evidence="1 2">
    <name type="scientific">Campylobacter concisus UNSW3</name>
    <dbReference type="NCBI Taxonomy" id="1242966"/>
    <lineage>
        <taxon>Bacteria</taxon>
        <taxon>Pseudomonadati</taxon>
        <taxon>Campylobacterota</taxon>
        <taxon>Epsilonproteobacteria</taxon>
        <taxon>Campylobacterales</taxon>
        <taxon>Campylobacteraceae</taxon>
        <taxon>Campylobacter</taxon>
    </lineage>
</organism>
<gene>
    <name evidence="1" type="ORF">UNSW3_932</name>
</gene>
<evidence type="ECO:0000313" key="2">
    <source>
        <dbReference type="Proteomes" id="UP000016636"/>
    </source>
</evidence>
<dbReference type="AlphaFoldDB" id="U2F060"/>
<accession>U2F060</accession>
<reference evidence="1 2" key="1">
    <citation type="journal article" date="2013" name="BMC Genomics">
        <title>Comparative genomics of Campylobacter concisus isolates reveals genetic diversity and provides insights into disease association.</title>
        <authorList>
            <person name="Deshpande N.P."/>
            <person name="Kaakoush N.O."/>
            <person name="Wilkins M.R."/>
            <person name="Mitchell H.M."/>
        </authorList>
    </citation>
    <scope>NUCLEOTIDE SEQUENCE [LARGE SCALE GENOMIC DNA]</scope>
    <source>
        <strain evidence="1 2">UNSW3</strain>
    </source>
</reference>
<comment type="caution">
    <text evidence="1">The sequence shown here is derived from an EMBL/GenBank/DDBJ whole genome shotgun (WGS) entry which is preliminary data.</text>
</comment>
<name>U2F060_9BACT</name>